<dbReference type="InterPro" id="IPR007008">
    <property type="entry name" value="Poxvirus_A6"/>
</dbReference>
<protein>
    <recommendedName>
        <fullName evidence="5">Virion morphogenesis protein</fullName>
    </recommendedName>
</protein>
<dbReference type="GO" id="GO:0044423">
    <property type="term" value="C:virion component"/>
    <property type="evidence" value="ECO:0007669"/>
    <property type="project" value="UniProtKB-KW"/>
</dbReference>
<accession>A0A068EHT3</accession>
<dbReference type="GeneID" id="19738188"/>
<evidence type="ECO:0000256" key="2">
    <source>
        <dbReference type="ARBA" id="ARBA00022844"/>
    </source>
</evidence>
<organism evidence="3 4">
    <name type="scientific">Penguinpox virus</name>
    <dbReference type="NCBI Taxonomy" id="648998"/>
    <lineage>
        <taxon>Viruses</taxon>
        <taxon>Varidnaviria</taxon>
        <taxon>Bamfordvirae</taxon>
        <taxon>Nucleocytoviricota</taxon>
        <taxon>Pokkesviricetes</taxon>
        <taxon>Chitovirales</taxon>
        <taxon>Poxviridae</taxon>
        <taxon>Chordopoxvirinae</taxon>
        <taxon>Avipoxvirus</taxon>
        <taxon>Avipoxvirus penguinpox</taxon>
    </lineage>
</organism>
<evidence type="ECO:0000313" key="4">
    <source>
        <dbReference type="Proteomes" id="UP000140838"/>
    </source>
</evidence>
<dbReference type="Proteomes" id="UP000140838">
    <property type="component" value="Genome"/>
</dbReference>
<dbReference type="Pfam" id="PF04924">
    <property type="entry name" value="Pox_A6"/>
    <property type="match status" value="1"/>
</dbReference>
<comment type="subcellular location">
    <subcellularLocation>
        <location evidence="1">Virion</location>
    </subcellularLocation>
</comment>
<keyword evidence="4" id="KW-1185">Reference proteome</keyword>
<dbReference type="KEGG" id="vg:19738188"/>
<evidence type="ECO:0008006" key="5">
    <source>
        <dbReference type="Google" id="ProtNLM"/>
    </source>
</evidence>
<evidence type="ECO:0000313" key="3">
    <source>
        <dbReference type="EMBL" id="AID46908.1"/>
    </source>
</evidence>
<reference evidence="3 4" key="1">
    <citation type="journal article" date="2014" name="BMC Genomics">
        <title>The complete genome sequences of poxviruses isolated from a penguin and a pigeon in South Africa and comparison to other sequenced avipoxviruses.</title>
        <authorList>
            <person name="Offerman K."/>
            <person name="Carulei O."/>
            <person name="van der Walt A.P."/>
            <person name="Douglass N."/>
            <person name="Williamson A.L."/>
        </authorList>
    </citation>
    <scope>NUCLEOTIDE SEQUENCE [LARGE SCALE GENOMIC DNA]</scope>
    <source>
        <strain evidence="3">PSan92</strain>
    </source>
</reference>
<dbReference type="RefSeq" id="YP_009046166.1">
    <property type="nucleotide sequence ID" value="NC_024446.1"/>
</dbReference>
<proteinExistence type="predicted"/>
<dbReference type="EMBL" id="KJ859677">
    <property type="protein sequence ID" value="AID46908.1"/>
    <property type="molecule type" value="Genomic_DNA"/>
</dbReference>
<gene>
    <name evidence="3" type="ORF">pepv_182</name>
</gene>
<name>A0A068EHT3_9POXV</name>
<keyword evidence="2" id="KW-0946">Virion</keyword>
<sequence>MEKFRNTFIEFYELSKKYLENITGKKVYEVNVDNDIDSFLTVFPILESKIGCDISCTMSDEAVILAMQQVEFKMFTFWYMRSAANVKSMLNKITDKETKERFIRIFKDMLVYAKVITSINNMYSNMKKDTNEIVQDLKKILEIVSLIKSVNNEQQAYKILMDNNTFIIRTINKVLADSNYIIKIIALFNTDVVSDKIKLEEYKDVFSFSKENVIFGIKCFCDITIDGIDQINNKYVNFFKKILPNIILFQTSCVKTTQFVNIFSKLSSIVYSEILTNERLHVLFSEIMASFKTKVSIEDIKKRKVNNIQGLIGEISNNREMYKNIFVEEYEKHKTTLISIIQCITDHYNINYKENSVDIEFIFDFIQEHYISKL</sequence>
<evidence type="ECO:0000256" key="1">
    <source>
        <dbReference type="ARBA" id="ARBA00004328"/>
    </source>
</evidence>